<dbReference type="Gene3D" id="3.90.550.10">
    <property type="entry name" value="Spore Coat Polysaccharide Biosynthesis Protein SpsA, Chain A"/>
    <property type="match status" value="1"/>
</dbReference>
<dbReference type="AlphaFoldDB" id="A3U8N9"/>
<accession>A3U8N9</accession>
<dbReference type="KEGG" id="cat:CA2559_07585"/>
<proteinExistence type="predicted"/>
<dbReference type="Pfam" id="PF02709">
    <property type="entry name" value="Glyco_transf_7C"/>
    <property type="match status" value="1"/>
</dbReference>
<dbReference type="STRING" id="216432.CA2559_07585"/>
<dbReference type="OrthoDB" id="9771846at2"/>
<dbReference type="SUPFAM" id="SSF53448">
    <property type="entry name" value="Nucleotide-diphospho-sugar transferases"/>
    <property type="match status" value="1"/>
</dbReference>
<keyword evidence="5" id="KW-1185">Reference proteome</keyword>
<reference evidence="4 5" key="1">
    <citation type="journal article" date="2010" name="J. Bacteriol.">
        <title>The complete genome sequence of Croceibacter atlanticus HTCC2559T.</title>
        <authorList>
            <person name="Oh H.M."/>
            <person name="Kang I."/>
            <person name="Ferriera S."/>
            <person name="Giovannoni S.J."/>
            <person name="Cho J.C."/>
        </authorList>
    </citation>
    <scope>NUCLEOTIDE SEQUENCE [LARGE SCALE GENOMIC DNA]</scope>
    <source>
        <strain evidence="5">ATCC BAA-628 / HTCC2559 / KCTC 12090</strain>
    </source>
</reference>
<dbReference type="InterPro" id="IPR027791">
    <property type="entry name" value="Galactosyl_T_C"/>
</dbReference>
<dbReference type="PANTHER" id="PTHR43179:SF7">
    <property type="entry name" value="RHAMNOSYLTRANSFERASE WBBL"/>
    <property type="match status" value="1"/>
</dbReference>
<sequence>MVQLSVIILNYNVKHFLKLCLQSVVQAKENIQAEIIVADNASKDGSMEMVAQDFPNVIRLENKENLGFSKANNLAVKKAKGKYICILNPDTVVPEQIFSNLLKFVKTVQDFGAVGVKLIDGKGQFLPESKRQIPTPKVAFQKMVGNATNYYASNLESNDIGCVDVLVGAFMFMSRQRYLQVGGFDEDYFMYGEDIDLSYKLLKSGYKNYYYGKDSVIHFKGESTTKDEVYRARFYGAMQLFYKKHFSNSKFTNLIVKAALKVVKKANKAQGLDTDKEISSNLFIYIGNSSDCVAILSKLKNKQVQHLSLKELQKLTLKNSQLFLDSQFFNFKEIISLLEQYGHHNNTFRIKLKSSNVLIGSDTSTGKGEVLVLELDKIQ</sequence>
<dbReference type="CDD" id="cd04186">
    <property type="entry name" value="GT_2_like_c"/>
    <property type="match status" value="1"/>
</dbReference>
<protein>
    <submittedName>
        <fullName evidence="4">Glycosyl transferase, group 2 family protein</fullName>
    </submittedName>
</protein>
<feature type="domain" description="Glycosyltransferase 2-like" evidence="2">
    <location>
        <begin position="5"/>
        <end position="111"/>
    </location>
</feature>
<dbReference type="Pfam" id="PF00535">
    <property type="entry name" value="Glycos_transf_2"/>
    <property type="match status" value="1"/>
</dbReference>
<dbReference type="GeneID" id="89453288"/>
<keyword evidence="1 4" id="KW-0808">Transferase</keyword>
<dbReference type="PANTHER" id="PTHR43179">
    <property type="entry name" value="RHAMNOSYLTRANSFERASE WBBL"/>
    <property type="match status" value="1"/>
</dbReference>
<gene>
    <name evidence="4" type="ordered locus">CA2559_07585</name>
</gene>
<evidence type="ECO:0000259" key="2">
    <source>
        <dbReference type="Pfam" id="PF00535"/>
    </source>
</evidence>
<evidence type="ECO:0000259" key="3">
    <source>
        <dbReference type="Pfam" id="PF02709"/>
    </source>
</evidence>
<name>A3U8N9_CROAH</name>
<evidence type="ECO:0000313" key="4">
    <source>
        <dbReference type="EMBL" id="EAP88606.1"/>
    </source>
</evidence>
<dbReference type="eggNOG" id="COG1216">
    <property type="taxonomic scope" value="Bacteria"/>
</dbReference>
<evidence type="ECO:0000256" key="1">
    <source>
        <dbReference type="ARBA" id="ARBA00022679"/>
    </source>
</evidence>
<feature type="domain" description="Galactosyltransferase C-terminal" evidence="3">
    <location>
        <begin position="166"/>
        <end position="213"/>
    </location>
</feature>
<dbReference type="Proteomes" id="UP000002297">
    <property type="component" value="Chromosome"/>
</dbReference>
<dbReference type="RefSeq" id="WP_013187274.1">
    <property type="nucleotide sequence ID" value="NC_014230.1"/>
</dbReference>
<dbReference type="GO" id="GO:0016740">
    <property type="term" value="F:transferase activity"/>
    <property type="evidence" value="ECO:0007669"/>
    <property type="project" value="UniProtKB-KW"/>
</dbReference>
<dbReference type="HOGENOM" id="CLU_023845_0_1_10"/>
<dbReference type="EMBL" id="CP002046">
    <property type="protein sequence ID" value="EAP88606.1"/>
    <property type="molecule type" value="Genomic_DNA"/>
</dbReference>
<dbReference type="CAZy" id="GT2">
    <property type="family name" value="Glycosyltransferase Family 2"/>
</dbReference>
<dbReference type="InterPro" id="IPR029044">
    <property type="entry name" value="Nucleotide-diphossugar_trans"/>
</dbReference>
<dbReference type="InterPro" id="IPR001173">
    <property type="entry name" value="Glyco_trans_2-like"/>
</dbReference>
<organism evidence="4 5">
    <name type="scientific">Croceibacter atlanticus (strain ATCC BAA-628 / JCM 21780 / CIP 108009 / IAM 15332 / KCTC 12090 / HTCC2559)</name>
    <dbReference type="NCBI Taxonomy" id="216432"/>
    <lineage>
        <taxon>Bacteria</taxon>
        <taxon>Pseudomonadati</taxon>
        <taxon>Bacteroidota</taxon>
        <taxon>Flavobacteriia</taxon>
        <taxon>Flavobacteriales</taxon>
        <taxon>Flavobacteriaceae</taxon>
        <taxon>Croceibacter</taxon>
    </lineage>
</organism>
<evidence type="ECO:0000313" key="5">
    <source>
        <dbReference type="Proteomes" id="UP000002297"/>
    </source>
</evidence>